<dbReference type="GO" id="GO:0005576">
    <property type="term" value="C:extracellular region"/>
    <property type="evidence" value="ECO:0007669"/>
    <property type="project" value="TreeGrafter"/>
</dbReference>
<dbReference type="AlphaFoldDB" id="A0A852BPF9"/>
<evidence type="ECO:0000313" key="4">
    <source>
        <dbReference type="Proteomes" id="UP000611227"/>
    </source>
</evidence>
<dbReference type="PANTHER" id="PTHR14949:SF52">
    <property type="entry name" value="VON WILLEBRAND FACTOR D AND EGF DOMAIN-CONTAINING PROTEIN"/>
    <property type="match status" value="1"/>
</dbReference>
<feature type="non-terminal residue" evidence="3">
    <location>
        <position position="116"/>
    </location>
</feature>
<keyword evidence="2" id="KW-1015">Disulfide bond</keyword>
<dbReference type="GO" id="GO:0009986">
    <property type="term" value="C:cell surface"/>
    <property type="evidence" value="ECO:0007669"/>
    <property type="project" value="TreeGrafter"/>
</dbReference>
<sequence>ALQLQHAALRDLVCHRSLPPVWHHLVIHSRPAEVPIRCVQMNEGGTQAPVWLPLKSKSLPAAEESKRLTGCATWQAFFGAPRTAFHFRSPSTRSCAEFFVCVLQPTQACMGSCAEG</sequence>
<dbReference type="Proteomes" id="UP000611227">
    <property type="component" value="Unassembled WGS sequence"/>
</dbReference>
<protein>
    <submittedName>
        <fullName evidence="3">VWDE protein</fullName>
    </submittedName>
</protein>
<dbReference type="PANTHER" id="PTHR14949">
    <property type="entry name" value="EGF-LIKE-DOMAIN, MULTIPLE 7, 8"/>
    <property type="match status" value="1"/>
</dbReference>
<dbReference type="EMBL" id="WBNM01003318">
    <property type="protein sequence ID" value="NXP70439.1"/>
    <property type="molecule type" value="Genomic_DNA"/>
</dbReference>
<dbReference type="GO" id="GO:0005102">
    <property type="term" value="F:signaling receptor binding"/>
    <property type="evidence" value="ECO:0007669"/>
    <property type="project" value="TreeGrafter"/>
</dbReference>
<accession>A0A852BPF9</accession>
<evidence type="ECO:0000313" key="3">
    <source>
        <dbReference type="EMBL" id="NXP70439.1"/>
    </source>
</evidence>
<dbReference type="InterPro" id="IPR050969">
    <property type="entry name" value="Dev_Signal_Modulators"/>
</dbReference>
<reference evidence="3" key="1">
    <citation type="submission" date="2019-09" db="EMBL/GenBank/DDBJ databases">
        <title>Bird 10,000 Genomes (B10K) Project - Family phase.</title>
        <authorList>
            <person name="Zhang G."/>
        </authorList>
    </citation>
    <scope>NUCLEOTIDE SEQUENCE</scope>
    <source>
        <strain evidence="3">B10K-DU-001-30</strain>
        <tissue evidence="3">Muscle</tissue>
    </source>
</reference>
<name>A0A852BPF9_9PICI</name>
<organism evidence="3 4">
    <name type="scientific">Ramphastos sulfuratus</name>
    <dbReference type="NCBI Taxonomy" id="322582"/>
    <lineage>
        <taxon>Eukaryota</taxon>
        <taxon>Metazoa</taxon>
        <taxon>Chordata</taxon>
        <taxon>Craniata</taxon>
        <taxon>Vertebrata</taxon>
        <taxon>Euteleostomi</taxon>
        <taxon>Archelosauria</taxon>
        <taxon>Archosauria</taxon>
        <taxon>Dinosauria</taxon>
        <taxon>Saurischia</taxon>
        <taxon>Theropoda</taxon>
        <taxon>Coelurosauria</taxon>
        <taxon>Aves</taxon>
        <taxon>Neognathae</taxon>
        <taxon>Neoaves</taxon>
        <taxon>Telluraves</taxon>
        <taxon>Coraciimorphae</taxon>
        <taxon>Piciformes</taxon>
        <taxon>Ramphastidae</taxon>
        <taxon>Ramphastos</taxon>
    </lineage>
</organism>
<gene>
    <name evidence="3" type="primary">Vwde_0</name>
    <name evidence="3" type="ORF">RAMSUL_R12497</name>
</gene>
<proteinExistence type="predicted"/>
<evidence type="ECO:0000256" key="1">
    <source>
        <dbReference type="ARBA" id="ARBA00022729"/>
    </source>
</evidence>
<evidence type="ECO:0000256" key="2">
    <source>
        <dbReference type="ARBA" id="ARBA00023157"/>
    </source>
</evidence>
<comment type="caution">
    <text evidence="3">The sequence shown here is derived from an EMBL/GenBank/DDBJ whole genome shotgun (WGS) entry which is preliminary data.</text>
</comment>
<feature type="non-terminal residue" evidence="3">
    <location>
        <position position="1"/>
    </location>
</feature>
<keyword evidence="1" id="KW-0732">Signal</keyword>
<keyword evidence="4" id="KW-1185">Reference proteome</keyword>